<dbReference type="InterPro" id="IPR004408">
    <property type="entry name" value="Biotin_CoA_COase_ligase"/>
</dbReference>
<feature type="region of interest" description="Disordered" evidence="4">
    <location>
        <begin position="287"/>
        <end position="309"/>
    </location>
</feature>
<dbReference type="EC" id="6.3.4.15" evidence="3"/>
<dbReference type="SUPFAM" id="SSF55681">
    <property type="entry name" value="Class II aaRS and biotin synthetases"/>
    <property type="match status" value="1"/>
</dbReference>
<reference evidence="6" key="1">
    <citation type="journal article" date="2021" name="PeerJ">
        <title>Extensive microbial diversity within the chicken gut microbiome revealed by metagenomics and culture.</title>
        <authorList>
            <person name="Gilroy R."/>
            <person name="Ravi A."/>
            <person name="Getino M."/>
            <person name="Pursley I."/>
            <person name="Horton D.L."/>
            <person name="Alikhan N.F."/>
            <person name="Baker D."/>
            <person name="Gharbi K."/>
            <person name="Hall N."/>
            <person name="Watson M."/>
            <person name="Adriaenssens E.M."/>
            <person name="Foster-Nyarko E."/>
            <person name="Jarju S."/>
            <person name="Secka A."/>
            <person name="Antonio M."/>
            <person name="Oren A."/>
            <person name="Chaudhuri R.R."/>
            <person name="La Ragione R."/>
            <person name="Hildebrand F."/>
            <person name="Pallen M.J."/>
        </authorList>
    </citation>
    <scope>NUCLEOTIDE SEQUENCE</scope>
    <source>
        <strain evidence="6">ChiHjej13B12-24818</strain>
    </source>
</reference>
<proteinExistence type="predicted"/>
<dbReference type="GO" id="GO:0004077">
    <property type="term" value="F:biotin--[biotin carboxyl-carrier protein] ligase activity"/>
    <property type="evidence" value="ECO:0007669"/>
    <property type="project" value="UniProtKB-EC"/>
</dbReference>
<dbReference type="CDD" id="cd16442">
    <property type="entry name" value="BPL"/>
    <property type="match status" value="1"/>
</dbReference>
<feature type="domain" description="BPL/LPL catalytic" evidence="5">
    <location>
        <begin position="13"/>
        <end position="207"/>
    </location>
</feature>
<dbReference type="Pfam" id="PF02237">
    <property type="entry name" value="BPL_C"/>
    <property type="match status" value="1"/>
</dbReference>
<accession>A0A9D2RQ81</accession>
<evidence type="ECO:0000259" key="5">
    <source>
        <dbReference type="PROSITE" id="PS51733"/>
    </source>
</evidence>
<evidence type="ECO:0000313" key="6">
    <source>
        <dbReference type="EMBL" id="HJB11391.1"/>
    </source>
</evidence>
<dbReference type="NCBIfam" id="TIGR00121">
    <property type="entry name" value="birA_ligase"/>
    <property type="match status" value="1"/>
</dbReference>
<dbReference type="Gene3D" id="3.30.930.10">
    <property type="entry name" value="Bira Bifunctional Protein, Domain 2"/>
    <property type="match status" value="1"/>
</dbReference>
<dbReference type="GO" id="GO:0005737">
    <property type="term" value="C:cytoplasm"/>
    <property type="evidence" value="ECO:0007669"/>
    <property type="project" value="TreeGrafter"/>
</dbReference>
<evidence type="ECO:0000256" key="2">
    <source>
        <dbReference type="ARBA" id="ARBA00023267"/>
    </source>
</evidence>
<dbReference type="PROSITE" id="PS51733">
    <property type="entry name" value="BPL_LPL_CATALYTIC"/>
    <property type="match status" value="1"/>
</dbReference>
<name>A0A9D2RQ81_9MICO</name>
<evidence type="ECO:0000256" key="4">
    <source>
        <dbReference type="SAM" id="MobiDB-lite"/>
    </source>
</evidence>
<protein>
    <recommendedName>
        <fullName evidence="3">biotin--[biotin carboxyl-carrier protein] ligase</fullName>
        <ecNumber evidence="3">6.3.4.15</ecNumber>
    </recommendedName>
</protein>
<dbReference type="EMBL" id="DWZH01000100">
    <property type="protein sequence ID" value="HJB11391.1"/>
    <property type="molecule type" value="Genomic_DNA"/>
</dbReference>
<dbReference type="PANTHER" id="PTHR12835:SF5">
    <property type="entry name" value="BIOTIN--PROTEIN LIGASE"/>
    <property type="match status" value="1"/>
</dbReference>
<dbReference type="InterPro" id="IPR003142">
    <property type="entry name" value="BPL_C"/>
</dbReference>
<dbReference type="Gene3D" id="2.30.30.100">
    <property type="match status" value="1"/>
</dbReference>
<dbReference type="InterPro" id="IPR004143">
    <property type="entry name" value="BPL_LPL_catalytic"/>
</dbReference>
<dbReference type="PANTHER" id="PTHR12835">
    <property type="entry name" value="BIOTIN PROTEIN LIGASE"/>
    <property type="match status" value="1"/>
</dbReference>
<dbReference type="Pfam" id="PF03099">
    <property type="entry name" value="BPL_LplA_LipB"/>
    <property type="match status" value="1"/>
</dbReference>
<organism evidence="6 7">
    <name type="scientific">Candidatus Brachybacterium merdavium</name>
    <dbReference type="NCBI Taxonomy" id="2838513"/>
    <lineage>
        <taxon>Bacteria</taxon>
        <taxon>Bacillati</taxon>
        <taxon>Actinomycetota</taxon>
        <taxon>Actinomycetes</taxon>
        <taxon>Micrococcales</taxon>
        <taxon>Dermabacteraceae</taxon>
        <taxon>Brachybacterium</taxon>
    </lineage>
</organism>
<reference evidence="6" key="2">
    <citation type="submission" date="2021-04" db="EMBL/GenBank/DDBJ databases">
        <authorList>
            <person name="Gilroy R."/>
        </authorList>
    </citation>
    <scope>NUCLEOTIDE SEQUENCE</scope>
    <source>
        <strain evidence="6">ChiHjej13B12-24818</strain>
    </source>
</reference>
<dbReference type="AlphaFoldDB" id="A0A9D2RQ81"/>
<keyword evidence="1 6" id="KW-0436">Ligase</keyword>
<evidence type="ECO:0000313" key="7">
    <source>
        <dbReference type="Proteomes" id="UP000823823"/>
    </source>
</evidence>
<comment type="caution">
    <text evidence="6">The sequence shown here is derived from an EMBL/GenBank/DDBJ whole genome shotgun (WGS) entry which is preliminary data.</text>
</comment>
<gene>
    <name evidence="6" type="ORF">H9786_12835</name>
</gene>
<dbReference type="InterPro" id="IPR045864">
    <property type="entry name" value="aa-tRNA-synth_II/BPL/LPL"/>
</dbReference>
<evidence type="ECO:0000256" key="3">
    <source>
        <dbReference type="ARBA" id="ARBA00024227"/>
    </source>
</evidence>
<sequence length="309" mass="31828">MHGPTPGQPGPMIHRLDAVASTQDEAAAHWDGRQGHAAAPVEAPFAILAREQTAGRGRLGRRFVSPPGGALALTVAHRSAVPPAARSWFPLAAGLAVIDTLSAVLGPAGSGGAQQLGLKWPNDIHTVQGRKLGGILVEGHGMDGVLVGIGLNLLGPIREADGGAVPGATWLLGPEGILGREAASTTEVDELRELIGTYLARAVTRELEALESTEGDAQDAGTHRRYTMTCLTLGSAVRVDRLDPAEAGGTGSVHGTARAIDAHGRLVVDLEGGRSLTVDVGDVRHLRPGRRAGTAEGIPTVAQQEEKGT</sequence>
<keyword evidence="2" id="KW-0092">Biotin</keyword>
<evidence type="ECO:0000256" key="1">
    <source>
        <dbReference type="ARBA" id="ARBA00022598"/>
    </source>
</evidence>
<dbReference type="Proteomes" id="UP000823823">
    <property type="component" value="Unassembled WGS sequence"/>
</dbReference>